<evidence type="ECO:0000256" key="1">
    <source>
        <dbReference type="SAM" id="MobiDB-lite"/>
    </source>
</evidence>
<keyword evidence="4" id="KW-1185">Reference proteome</keyword>
<gene>
    <name evidence="3" type="ORF">DPMN_064273</name>
</gene>
<feature type="region of interest" description="Disordered" evidence="1">
    <location>
        <begin position="56"/>
        <end position="83"/>
    </location>
</feature>
<dbReference type="AlphaFoldDB" id="A0A9D4CD57"/>
<evidence type="ECO:0000313" key="4">
    <source>
        <dbReference type="Proteomes" id="UP000828390"/>
    </source>
</evidence>
<reference evidence="3" key="2">
    <citation type="submission" date="2020-11" db="EMBL/GenBank/DDBJ databases">
        <authorList>
            <person name="McCartney M.A."/>
            <person name="Auch B."/>
            <person name="Kono T."/>
            <person name="Mallez S."/>
            <person name="Becker A."/>
            <person name="Gohl D.M."/>
            <person name="Silverstein K.A.T."/>
            <person name="Koren S."/>
            <person name="Bechman K.B."/>
            <person name="Herman A."/>
            <person name="Abrahante J.E."/>
            <person name="Garbe J."/>
        </authorList>
    </citation>
    <scope>NUCLEOTIDE SEQUENCE</scope>
    <source>
        <strain evidence="3">Duluth1</strain>
        <tissue evidence="3">Whole animal</tissue>
    </source>
</reference>
<feature type="transmembrane region" description="Helical" evidence="2">
    <location>
        <begin position="110"/>
        <end position="131"/>
    </location>
</feature>
<keyword evidence="2" id="KW-0812">Transmembrane</keyword>
<feature type="compositionally biased region" description="Acidic residues" evidence="1">
    <location>
        <begin position="74"/>
        <end position="83"/>
    </location>
</feature>
<name>A0A9D4CD57_DREPO</name>
<sequence>MTDEIHLKYSKRSDELDEVGQLYGKSNPAFHTDVDTTLDGKHGFDLNVTLNEEESLPRKVTQTANEWGQHEVNSDDEEDEEDGEYSRYARFVNNIQTSVGSAYKQHKSAIWTLVGILIAGLYTAYFLYAMIKFFDPNDEGMVRLLWFSVLVGVLVIYMVFWTRLSKACFGEVSCMAHCSPTVIRRLNNVIYWFLVIGTTVFVLVYLVIEVALKRPDNLRSAAGIARLRPCLLRLLLQARKSNACNSIIT</sequence>
<accession>A0A9D4CD57</accession>
<dbReference type="Proteomes" id="UP000828390">
    <property type="component" value="Unassembled WGS sequence"/>
</dbReference>
<feature type="transmembrane region" description="Helical" evidence="2">
    <location>
        <begin position="189"/>
        <end position="208"/>
    </location>
</feature>
<evidence type="ECO:0000256" key="2">
    <source>
        <dbReference type="SAM" id="Phobius"/>
    </source>
</evidence>
<dbReference type="OrthoDB" id="6075923at2759"/>
<keyword evidence="2" id="KW-1133">Transmembrane helix</keyword>
<keyword evidence="2" id="KW-0472">Membrane</keyword>
<comment type="caution">
    <text evidence="3">The sequence shown here is derived from an EMBL/GenBank/DDBJ whole genome shotgun (WGS) entry which is preliminary data.</text>
</comment>
<feature type="transmembrane region" description="Helical" evidence="2">
    <location>
        <begin position="143"/>
        <end position="161"/>
    </location>
</feature>
<dbReference type="EMBL" id="JAIWYP010000013">
    <property type="protein sequence ID" value="KAH3721350.1"/>
    <property type="molecule type" value="Genomic_DNA"/>
</dbReference>
<proteinExistence type="predicted"/>
<organism evidence="3 4">
    <name type="scientific">Dreissena polymorpha</name>
    <name type="common">Zebra mussel</name>
    <name type="synonym">Mytilus polymorpha</name>
    <dbReference type="NCBI Taxonomy" id="45954"/>
    <lineage>
        <taxon>Eukaryota</taxon>
        <taxon>Metazoa</taxon>
        <taxon>Spiralia</taxon>
        <taxon>Lophotrochozoa</taxon>
        <taxon>Mollusca</taxon>
        <taxon>Bivalvia</taxon>
        <taxon>Autobranchia</taxon>
        <taxon>Heteroconchia</taxon>
        <taxon>Euheterodonta</taxon>
        <taxon>Imparidentia</taxon>
        <taxon>Neoheterodontei</taxon>
        <taxon>Myida</taxon>
        <taxon>Dreissenoidea</taxon>
        <taxon>Dreissenidae</taxon>
        <taxon>Dreissena</taxon>
    </lineage>
</organism>
<protein>
    <submittedName>
        <fullName evidence="3">Uncharacterized protein</fullName>
    </submittedName>
</protein>
<evidence type="ECO:0000313" key="3">
    <source>
        <dbReference type="EMBL" id="KAH3721350.1"/>
    </source>
</evidence>
<reference evidence="3" key="1">
    <citation type="journal article" date="2019" name="bioRxiv">
        <title>The Genome of the Zebra Mussel, Dreissena polymorpha: A Resource for Invasive Species Research.</title>
        <authorList>
            <person name="McCartney M.A."/>
            <person name="Auch B."/>
            <person name="Kono T."/>
            <person name="Mallez S."/>
            <person name="Zhang Y."/>
            <person name="Obille A."/>
            <person name="Becker A."/>
            <person name="Abrahante J.E."/>
            <person name="Garbe J."/>
            <person name="Badalamenti J.P."/>
            <person name="Herman A."/>
            <person name="Mangelson H."/>
            <person name="Liachko I."/>
            <person name="Sullivan S."/>
            <person name="Sone E.D."/>
            <person name="Koren S."/>
            <person name="Silverstein K.A.T."/>
            <person name="Beckman K.B."/>
            <person name="Gohl D.M."/>
        </authorList>
    </citation>
    <scope>NUCLEOTIDE SEQUENCE</scope>
    <source>
        <strain evidence="3">Duluth1</strain>
        <tissue evidence="3">Whole animal</tissue>
    </source>
</reference>